<sequence length="88" mass="9949">MPSRPTQPKVTFLYDTRLPVSLRLRGFGTSPVFEVKEATLRVLGQTRHPASQHVLALRTELMAPVPVKEKTSKKKQNTVQDFDAFAKE</sequence>
<dbReference type="EMBL" id="LCRM01000031">
    <property type="protein sequence ID" value="KKW36107.1"/>
    <property type="molecule type" value="Genomic_DNA"/>
</dbReference>
<dbReference type="AlphaFoldDB" id="A0A0G2A5C1"/>
<gene>
    <name evidence="2" type="ORF">UY81_C0031G0008</name>
</gene>
<dbReference type="Proteomes" id="UP000034290">
    <property type="component" value="Unassembled WGS sequence"/>
</dbReference>
<feature type="non-terminal residue" evidence="2">
    <location>
        <position position="88"/>
    </location>
</feature>
<proteinExistence type="predicted"/>
<organism evidence="2 3">
    <name type="scientific">Candidatus Giovannonibacteria bacterium GW2011_GWA2_53_7</name>
    <dbReference type="NCBI Taxonomy" id="1618650"/>
    <lineage>
        <taxon>Bacteria</taxon>
        <taxon>Candidatus Giovannoniibacteriota</taxon>
    </lineage>
</organism>
<accession>A0A0G2A5C1</accession>
<name>A0A0G2A5C1_9BACT</name>
<evidence type="ECO:0000313" key="3">
    <source>
        <dbReference type="Proteomes" id="UP000034290"/>
    </source>
</evidence>
<reference evidence="2 3" key="1">
    <citation type="journal article" date="2015" name="Nature">
        <title>rRNA introns, odd ribosomes, and small enigmatic genomes across a large radiation of phyla.</title>
        <authorList>
            <person name="Brown C.T."/>
            <person name="Hug L.A."/>
            <person name="Thomas B.C."/>
            <person name="Sharon I."/>
            <person name="Castelle C.J."/>
            <person name="Singh A."/>
            <person name="Wilkins M.J."/>
            <person name="Williams K.H."/>
            <person name="Banfield J.F."/>
        </authorList>
    </citation>
    <scope>NUCLEOTIDE SEQUENCE [LARGE SCALE GENOMIC DNA]</scope>
</reference>
<evidence type="ECO:0000256" key="1">
    <source>
        <dbReference type="SAM" id="MobiDB-lite"/>
    </source>
</evidence>
<comment type="caution">
    <text evidence="2">The sequence shown here is derived from an EMBL/GenBank/DDBJ whole genome shotgun (WGS) entry which is preliminary data.</text>
</comment>
<evidence type="ECO:0000313" key="2">
    <source>
        <dbReference type="EMBL" id="KKW36107.1"/>
    </source>
</evidence>
<protein>
    <submittedName>
        <fullName evidence="2">Uncharacterized protein</fullName>
    </submittedName>
</protein>
<feature type="region of interest" description="Disordered" evidence="1">
    <location>
        <begin position="68"/>
        <end position="88"/>
    </location>
</feature>